<dbReference type="GeneID" id="43598314"/>
<evidence type="ECO:0000313" key="2">
    <source>
        <dbReference type="EMBL" id="RDL38032.1"/>
    </source>
</evidence>
<proteinExistence type="predicted"/>
<keyword evidence="3" id="KW-1185">Reference proteome</keyword>
<feature type="region of interest" description="Disordered" evidence="1">
    <location>
        <begin position="169"/>
        <end position="224"/>
    </location>
</feature>
<evidence type="ECO:0000256" key="1">
    <source>
        <dbReference type="SAM" id="MobiDB-lite"/>
    </source>
</evidence>
<organism evidence="2 3">
    <name type="scientific">Venustampulla echinocandica</name>
    <dbReference type="NCBI Taxonomy" id="2656787"/>
    <lineage>
        <taxon>Eukaryota</taxon>
        <taxon>Fungi</taxon>
        <taxon>Dikarya</taxon>
        <taxon>Ascomycota</taxon>
        <taxon>Pezizomycotina</taxon>
        <taxon>Leotiomycetes</taxon>
        <taxon>Helotiales</taxon>
        <taxon>Pleuroascaceae</taxon>
        <taxon>Venustampulla</taxon>
    </lineage>
</organism>
<protein>
    <submittedName>
        <fullName evidence="2">Uncharacterized protein</fullName>
    </submittedName>
</protein>
<comment type="caution">
    <text evidence="2">The sequence shown here is derived from an EMBL/GenBank/DDBJ whole genome shotgun (WGS) entry which is preliminary data.</text>
</comment>
<sequence length="522" mass="58256">MSSSQYEDYSEFAAAVEAHCCDTLEGFVLRWPLLSDSIKEFPDFAAAVVVHGLKANKKFNLRFGASPLEIRRRFLQENRRSVAAYHFEKSLKAQATEMNPIQHISGMQQHNGNVANIQLHGTGTVEVKDGDYSTFQSWNNGSRELGLRTASWNAPTSDLRPQHLAQANNNVTHGGSLDSRSHSQLQNNLLPQGTASPNLAMGTNSTTTATTTSSSSRSSTYPNRALQLSSPELQAQLQAINYYIANCAAYLKEGGHPCQFHTLRLHANPTGLPENVTSWAEARAFTWYIRENNLAHAHPSLRAGQFMVMNGLASNSAGNQQTQQMQLQYNQQQQGQQQHILQQLGQYQKPRLYYPIPREQTQFPLQFQPLQDQYQNIGLVSSVYGPQFQGQLQPHQISQQEPDLFAHQQVQDLQYQQQQENDEDNLDIPSSHVQFQGDLAPGTNPPLFLDAAILPLDLLVRECSLPTASELTKSETTPEELQSFNEMLGALDGGEQGEGEAEEALGSLMTDEELEREIEGWY</sequence>
<accession>A0A370TR78</accession>
<dbReference type="RefSeq" id="XP_031870688.1">
    <property type="nucleotide sequence ID" value="XM_032014088.1"/>
</dbReference>
<dbReference type="Proteomes" id="UP000254866">
    <property type="component" value="Unassembled WGS sequence"/>
</dbReference>
<gene>
    <name evidence="2" type="ORF">BP5553_05465</name>
</gene>
<reference evidence="2 3" key="1">
    <citation type="journal article" date="2018" name="IMA Fungus">
        <title>IMA Genome-F 9: Draft genome sequence of Annulohypoxylon stygium, Aspergillus mulundensis, Berkeleyomyces basicola (syn. Thielaviopsis basicola), Ceratocystis smalleyi, two Cercospora beticola strains, Coleophoma cylindrospora, Fusarium fracticaudum, Phialophora cf. hyalina, and Morchella septimelata.</title>
        <authorList>
            <person name="Wingfield B.D."/>
            <person name="Bills G.F."/>
            <person name="Dong Y."/>
            <person name="Huang W."/>
            <person name="Nel W.J."/>
            <person name="Swalarsk-Parry B.S."/>
            <person name="Vaghefi N."/>
            <person name="Wilken P.M."/>
            <person name="An Z."/>
            <person name="de Beer Z.W."/>
            <person name="De Vos L."/>
            <person name="Chen L."/>
            <person name="Duong T.A."/>
            <person name="Gao Y."/>
            <person name="Hammerbacher A."/>
            <person name="Kikkert J.R."/>
            <person name="Li Y."/>
            <person name="Li H."/>
            <person name="Li K."/>
            <person name="Li Q."/>
            <person name="Liu X."/>
            <person name="Ma X."/>
            <person name="Naidoo K."/>
            <person name="Pethybridge S.J."/>
            <person name="Sun J."/>
            <person name="Steenkamp E.T."/>
            <person name="van der Nest M.A."/>
            <person name="van Wyk S."/>
            <person name="Wingfield M.J."/>
            <person name="Xiong C."/>
            <person name="Yue Q."/>
            <person name="Zhang X."/>
        </authorList>
    </citation>
    <scope>NUCLEOTIDE SEQUENCE [LARGE SCALE GENOMIC DNA]</scope>
    <source>
        <strain evidence="2 3">BP 5553</strain>
    </source>
</reference>
<name>A0A370TR78_9HELO</name>
<dbReference type="EMBL" id="NPIC01000003">
    <property type="protein sequence ID" value="RDL38032.1"/>
    <property type="molecule type" value="Genomic_DNA"/>
</dbReference>
<evidence type="ECO:0000313" key="3">
    <source>
        <dbReference type="Proteomes" id="UP000254866"/>
    </source>
</evidence>
<feature type="compositionally biased region" description="Polar residues" evidence="1">
    <location>
        <begin position="182"/>
        <end position="204"/>
    </location>
</feature>
<feature type="compositionally biased region" description="Low complexity" evidence="1">
    <location>
        <begin position="205"/>
        <end position="220"/>
    </location>
</feature>
<feature type="region of interest" description="Disordered" evidence="1">
    <location>
        <begin position="494"/>
        <end position="522"/>
    </location>
</feature>
<dbReference type="AlphaFoldDB" id="A0A370TR78"/>